<reference evidence="1" key="1">
    <citation type="thesis" date="1992" institute="Microbiology and Immunology" country="University of North Carolina Medical School">
        <title>Characterization and analysis of the Mycoplasma genitalium genome.</title>
        <authorList>
            <person name="Peterson S.N."/>
        </authorList>
    </citation>
    <scope>NUCLEOTIDE SEQUENCE</scope>
</reference>
<dbReference type="EMBL" id="U02261">
    <property type="protein sequence ID" value="AAD12526.1"/>
    <property type="molecule type" value="Genomic_DNA"/>
</dbReference>
<feature type="non-terminal residue" evidence="1">
    <location>
        <position position="127"/>
    </location>
</feature>
<organism evidence="1">
    <name type="scientific">Mycoplasmoides genitalium</name>
    <name type="common">Mycoplasma genitalium</name>
    <dbReference type="NCBI Taxonomy" id="2097"/>
    <lineage>
        <taxon>Bacteria</taxon>
        <taxon>Bacillati</taxon>
        <taxon>Mycoplasmatota</taxon>
        <taxon>Mycoplasmoidales</taxon>
        <taxon>Mycoplasmoidaceae</taxon>
        <taxon>Mycoplasmoides</taxon>
    </lineage>
</organism>
<proteinExistence type="predicted"/>
<accession>Q49364</accession>
<name>Q49364_MYCGT</name>
<protein>
    <submittedName>
        <fullName evidence="1">Uncharacterized protein</fullName>
    </submittedName>
</protein>
<evidence type="ECO:0000313" key="1">
    <source>
        <dbReference type="EMBL" id="AAD12526.1"/>
    </source>
</evidence>
<dbReference type="AlphaFoldDB" id="Q49364"/>
<feature type="non-terminal residue" evidence="1">
    <location>
        <position position="1"/>
    </location>
</feature>
<reference evidence="1" key="2">
    <citation type="journal article" date="1993" name="J. Bacteriol.">
        <title>A survey of the Mycoplasma genitalium genome by using random sequencing.</title>
        <authorList>
            <person name="Peterson S.N."/>
            <person name="Hu P.-C."/>
            <person name="Bott K.F."/>
            <person name="Hutchison C.A. III"/>
        </authorList>
    </citation>
    <scope>NUCLEOTIDE SEQUENCE</scope>
</reference>
<sequence>LLKLSSSLLSSTDCLFWVIECSSTGSFALTKTSILGCWSSLLTVLIVSWSSFLSSLTDSLVTIDWLFKLLICCNWTDNVFASVLESSVMELMVICSCWLSLLSKAKVSTGLYSIRLDTKLIGKVVGI</sequence>